<keyword evidence="7" id="KW-1185">Reference proteome</keyword>
<keyword evidence="6" id="KW-0012">Acyltransferase</keyword>
<comment type="caution">
    <text evidence="6">The sequence shown here is derived from an EMBL/GenBank/DDBJ whole genome shotgun (WGS) entry which is preliminary data.</text>
</comment>
<dbReference type="Gene3D" id="1.10.1200.10">
    <property type="entry name" value="ACP-like"/>
    <property type="match status" value="1"/>
</dbReference>
<feature type="domain" description="Ketosynthase family 3 (KS3)" evidence="5">
    <location>
        <begin position="7"/>
        <end position="430"/>
    </location>
</feature>
<dbReference type="Pfam" id="PF22621">
    <property type="entry name" value="CurL-like_PKS_C"/>
    <property type="match status" value="1"/>
</dbReference>
<proteinExistence type="predicted"/>
<dbReference type="Pfam" id="PF00698">
    <property type="entry name" value="Acyl_transf_1"/>
    <property type="match status" value="1"/>
</dbReference>
<dbReference type="SUPFAM" id="SSF55048">
    <property type="entry name" value="Probable ACP-binding domain of malonyl-CoA ACP transacylase"/>
    <property type="match status" value="1"/>
</dbReference>
<dbReference type="InterPro" id="IPR016035">
    <property type="entry name" value="Acyl_Trfase/lysoPLipase"/>
</dbReference>
<dbReference type="InterPro" id="IPR014043">
    <property type="entry name" value="Acyl_transferase_dom"/>
</dbReference>
<dbReference type="SUPFAM" id="SSF47336">
    <property type="entry name" value="ACP-like"/>
    <property type="match status" value="1"/>
</dbReference>
<evidence type="ECO:0000256" key="1">
    <source>
        <dbReference type="ARBA" id="ARBA00022450"/>
    </source>
</evidence>
<dbReference type="SMART" id="SM00827">
    <property type="entry name" value="PKS_AT"/>
    <property type="match status" value="1"/>
</dbReference>
<reference evidence="6 7" key="1">
    <citation type="journal article" date="2020" name="ISME J.">
        <title>Comparative genomics reveals insights into cyanobacterial evolution and habitat adaptation.</title>
        <authorList>
            <person name="Chen M.Y."/>
            <person name="Teng W.K."/>
            <person name="Zhao L."/>
            <person name="Hu C.X."/>
            <person name="Zhou Y.K."/>
            <person name="Han B.P."/>
            <person name="Song L.R."/>
            <person name="Shu W.S."/>
        </authorList>
    </citation>
    <scope>NUCLEOTIDE SEQUENCE [LARGE SCALE GENOMIC DNA]</scope>
    <source>
        <strain evidence="6 7">FACHB-252</strain>
    </source>
</reference>
<dbReference type="PROSITE" id="PS50075">
    <property type="entry name" value="CARRIER"/>
    <property type="match status" value="1"/>
</dbReference>
<dbReference type="Proteomes" id="UP000606396">
    <property type="component" value="Unassembled WGS sequence"/>
</dbReference>
<keyword evidence="2" id="KW-0597">Phosphoprotein</keyword>
<keyword evidence="1" id="KW-0596">Phosphopantetheine</keyword>
<dbReference type="Pfam" id="PF00109">
    <property type="entry name" value="ketoacyl-synt"/>
    <property type="match status" value="1"/>
</dbReference>
<dbReference type="Pfam" id="PF02801">
    <property type="entry name" value="Ketoacyl-synt_C"/>
    <property type="match status" value="1"/>
</dbReference>
<evidence type="ECO:0000259" key="5">
    <source>
        <dbReference type="PROSITE" id="PS52004"/>
    </source>
</evidence>
<dbReference type="Gene3D" id="3.40.47.10">
    <property type="match status" value="1"/>
</dbReference>
<dbReference type="Gene3D" id="3.40.366.10">
    <property type="entry name" value="Malonyl-Coenzyme A Acyl Carrier Protein, domain 2"/>
    <property type="match status" value="1"/>
</dbReference>
<dbReference type="InterPro" id="IPR014031">
    <property type="entry name" value="Ketoacyl_synth_C"/>
</dbReference>
<dbReference type="Gene3D" id="3.30.70.3290">
    <property type="match status" value="1"/>
</dbReference>
<dbReference type="PROSITE" id="PS00012">
    <property type="entry name" value="PHOSPHOPANTETHEINE"/>
    <property type="match status" value="1"/>
</dbReference>
<dbReference type="InterPro" id="IPR020841">
    <property type="entry name" value="PKS_Beta-ketoAc_synthase_dom"/>
</dbReference>
<protein>
    <submittedName>
        <fullName evidence="6">Acyltransferase domain-containing protein</fullName>
    </submittedName>
</protein>
<accession>A0ABR8H7J2</accession>
<dbReference type="SUPFAM" id="SSF52151">
    <property type="entry name" value="FabD/lysophospholipase-like"/>
    <property type="match status" value="1"/>
</dbReference>
<dbReference type="InterPro" id="IPR006162">
    <property type="entry name" value="Ppantetheine_attach_site"/>
</dbReference>
<evidence type="ECO:0000256" key="2">
    <source>
        <dbReference type="ARBA" id="ARBA00022553"/>
    </source>
</evidence>
<dbReference type="Pfam" id="PF00550">
    <property type="entry name" value="PP-binding"/>
    <property type="match status" value="1"/>
</dbReference>
<dbReference type="PANTHER" id="PTHR43775:SF51">
    <property type="entry name" value="INACTIVE PHENOLPHTHIOCEROL SYNTHESIS POLYKETIDE SYNTHASE TYPE I PKS1-RELATED"/>
    <property type="match status" value="1"/>
</dbReference>
<evidence type="ECO:0000313" key="7">
    <source>
        <dbReference type="Proteomes" id="UP000606396"/>
    </source>
</evidence>
<dbReference type="GO" id="GO:0016746">
    <property type="term" value="F:acyltransferase activity"/>
    <property type="evidence" value="ECO:0007669"/>
    <property type="project" value="UniProtKB-KW"/>
</dbReference>
<dbReference type="InterPro" id="IPR014030">
    <property type="entry name" value="Ketoacyl_synth_N"/>
</dbReference>
<dbReference type="SUPFAM" id="SSF53901">
    <property type="entry name" value="Thiolase-like"/>
    <property type="match status" value="1"/>
</dbReference>
<dbReference type="PANTHER" id="PTHR43775">
    <property type="entry name" value="FATTY ACID SYNTHASE"/>
    <property type="match status" value="1"/>
</dbReference>
<dbReference type="SMART" id="SM00825">
    <property type="entry name" value="PKS_KS"/>
    <property type="match status" value="1"/>
</dbReference>
<dbReference type="InterPro" id="IPR016036">
    <property type="entry name" value="Malonyl_transacylase_ACP-bd"/>
</dbReference>
<dbReference type="Gene3D" id="3.30.70.250">
    <property type="entry name" value="Malonyl-CoA ACP transacylase, ACP-binding"/>
    <property type="match status" value="1"/>
</dbReference>
<dbReference type="PROSITE" id="PS52004">
    <property type="entry name" value="KS3_2"/>
    <property type="match status" value="1"/>
</dbReference>
<evidence type="ECO:0000259" key="4">
    <source>
        <dbReference type="PROSITE" id="PS50075"/>
    </source>
</evidence>
<sequence>MQESTVNLDIAIVGMSGRFPGANNIEEFWQNIQNKVESISFFSNDDLADLNLDAEVLNDPNYVKAAPILPDIEHFDARFFGYSPKEAELIDPQHRLFIECAWEALENAGYDPETYNGLIGVYGGVSTNTYFFNNIYNNVNSRVIANNYTFNKDFLTTNVSYKLNLKGPSIGVQTYCSTSLVALHLACKSLLDEECDIALAGGVTIIVPQKSGYYYEQDGILSPDGHCRAFDAKAQGTIFGSGLGIVVLKRLQDAIADRDYIHAVVKGSAINNDGSLKVSYAAPSVNGQAEVIVEALAIAGIGADDISYIETHGTGTAAGDPVEIAALTKAFRAFTSRNNFCAIGSVKPNIGHLDIAAGIASLIKTVQALKYKKLPPSINFEVSNPEIDFKNSPFYVNTQLTDWKTHNTPRRAGISSLGFGGTNAHVILEEAPQVKYFDKSRPWQLILISAKTSTALDSATANLLAYFQQNPEVNLANVAYTLQVGRRAFNHRRILVCQKVEDAVTVLKTQQSERTFSVYQEHRDKPVIFMFSGQGSQYANMGRELYEVEATFRKHVDNCAGILQPHLGLDIRDLLFPKLAEITAAKEKLQQTAFTQPALFVIEYALAKLLMSWGVLPAAMIGHSIGEYVAAAIAGVFSLEDVLFIVAKRGQLMQQLPPGNMLAIKLPEKEVRSLISDSVEIAAINSPTSCVVSGTKEAIATLENQLSSQKIECRLLHTSHAFHSQMMSPILEEFKQCFQKIKLNPPRIPFISNVTGNWITDSQATNPNYWSQHLRETVKFSDGINQLLNQFEAIFLEVGPGPTLSTLTKQNLDINAKQNVLTSLPHVQEQKSDVNFLLETLGKLWLFGVNIDWSGFYTHEQRHRLPLPTYPFERERYWIDPKFSSNSLNTKLTTLNSTQESKILEKVSGLELAITPTEAIEAFKKILSLEQPTQIVISTVDNQAGQNYVFHLDYFTNSPSTNQLDSSPRYSRPQLSNPYIAPTNELEKQIIQIWQEVLGITEVGIHDNFYELGGDSLIATQLTSRLRAKFPIDLALRDLLSQATIPAKQAEMIEQLLLEKIEELSEEEIEALLANQ</sequence>
<dbReference type="CDD" id="cd00833">
    <property type="entry name" value="PKS"/>
    <property type="match status" value="1"/>
</dbReference>
<name>A0ABR8H7J2_NOSPU</name>
<keyword evidence="3" id="KW-0808">Transferase</keyword>
<dbReference type="EMBL" id="JACJTC010000007">
    <property type="protein sequence ID" value="MBD2611718.1"/>
    <property type="molecule type" value="Genomic_DNA"/>
</dbReference>
<dbReference type="InterPro" id="IPR050091">
    <property type="entry name" value="PKS_NRPS_Biosynth_Enz"/>
</dbReference>
<dbReference type="InterPro" id="IPR016039">
    <property type="entry name" value="Thiolase-like"/>
</dbReference>
<organism evidence="6 7">
    <name type="scientific">Nostoc punctiforme FACHB-252</name>
    <dbReference type="NCBI Taxonomy" id="1357509"/>
    <lineage>
        <taxon>Bacteria</taxon>
        <taxon>Bacillati</taxon>
        <taxon>Cyanobacteriota</taxon>
        <taxon>Cyanophyceae</taxon>
        <taxon>Nostocales</taxon>
        <taxon>Nostocaceae</taxon>
        <taxon>Nostoc</taxon>
    </lineage>
</organism>
<dbReference type="InterPro" id="IPR001227">
    <property type="entry name" value="Ac_transferase_dom_sf"/>
</dbReference>
<evidence type="ECO:0000256" key="3">
    <source>
        <dbReference type="ARBA" id="ARBA00022679"/>
    </source>
</evidence>
<feature type="domain" description="Carrier" evidence="4">
    <location>
        <begin position="981"/>
        <end position="1057"/>
    </location>
</feature>
<dbReference type="InterPro" id="IPR036736">
    <property type="entry name" value="ACP-like_sf"/>
</dbReference>
<evidence type="ECO:0000313" key="6">
    <source>
        <dbReference type="EMBL" id="MBD2611718.1"/>
    </source>
</evidence>
<gene>
    <name evidence="6" type="ORF">H6G94_10595</name>
</gene>
<dbReference type="InterPro" id="IPR009081">
    <property type="entry name" value="PP-bd_ACP"/>
</dbReference>